<keyword evidence="1 3" id="KW-0597">Phosphoprotein</keyword>
<name>A0ABP8GQA8_9BURK</name>
<dbReference type="CDD" id="cd00156">
    <property type="entry name" value="REC"/>
    <property type="match status" value="1"/>
</dbReference>
<organism evidence="5 6">
    <name type="scientific">Pigmentiphaga soli</name>
    <dbReference type="NCBI Taxonomy" id="1007095"/>
    <lineage>
        <taxon>Bacteria</taxon>
        <taxon>Pseudomonadati</taxon>
        <taxon>Pseudomonadota</taxon>
        <taxon>Betaproteobacteria</taxon>
        <taxon>Burkholderiales</taxon>
        <taxon>Alcaligenaceae</taxon>
        <taxon>Pigmentiphaga</taxon>
    </lineage>
</organism>
<dbReference type="SMART" id="SM00448">
    <property type="entry name" value="REC"/>
    <property type="match status" value="1"/>
</dbReference>
<dbReference type="Gene3D" id="3.30.565.10">
    <property type="entry name" value="Histidine kinase-like ATPase, C-terminal domain"/>
    <property type="match status" value="1"/>
</dbReference>
<dbReference type="InterPro" id="IPR036890">
    <property type="entry name" value="HATPase_C_sf"/>
</dbReference>
<accession>A0ABP8GQA8</accession>
<evidence type="ECO:0000256" key="1">
    <source>
        <dbReference type="ARBA" id="ARBA00022553"/>
    </source>
</evidence>
<dbReference type="SUPFAM" id="SSF55874">
    <property type="entry name" value="ATPase domain of HSP90 chaperone/DNA topoisomerase II/histidine kinase"/>
    <property type="match status" value="1"/>
</dbReference>
<reference evidence="6" key="1">
    <citation type="journal article" date="2019" name="Int. J. Syst. Evol. Microbiol.">
        <title>The Global Catalogue of Microorganisms (GCM) 10K type strain sequencing project: providing services to taxonomists for standard genome sequencing and annotation.</title>
        <authorList>
            <consortium name="The Broad Institute Genomics Platform"/>
            <consortium name="The Broad Institute Genome Sequencing Center for Infectious Disease"/>
            <person name="Wu L."/>
            <person name="Ma J."/>
        </authorList>
    </citation>
    <scope>NUCLEOTIDE SEQUENCE [LARGE SCALE GENOMIC DNA]</scope>
    <source>
        <strain evidence="6">JCM 17666</strain>
    </source>
</reference>
<feature type="modified residue" description="4-aspartylphosphate" evidence="3">
    <location>
        <position position="209"/>
    </location>
</feature>
<dbReference type="SUPFAM" id="SSF52172">
    <property type="entry name" value="CheY-like"/>
    <property type="match status" value="1"/>
</dbReference>
<evidence type="ECO:0000313" key="5">
    <source>
        <dbReference type="EMBL" id="GAA4328373.1"/>
    </source>
</evidence>
<dbReference type="EMBL" id="BAABFO010000005">
    <property type="protein sequence ID" value="GAA4328373.1"/>
    <property type="molecule type" value="Genomic_DNA"/>
</dbReference>
<dbReference type="RefSeq" id="WP_345247733.1">
    <property type="nucleotide sequence ID" value="NZ_BAABFO010000005.1"/>
</dbReference>
<dbReference type="Pfam" id="PF00072">
    <property type="entry name" value="Response_reg"/>
    <property type="match status" value="1"/>
</dbReference>
<feature type="domain" description="Response regulatory" evidence="4">
    <location>
        <begin position="160"/>
        <end position="273"/>
    </location>
</feature>
<evidence type="ECO:0000256" key="2">
    <source>
        <dbReference type="ARBA" id="ARBA00023012"/>
    </source>
</evidence>
<protein>
    <recommendedName>
        <fullName evidence="4">Response regulatory domain-containing protein</fullName>
    </recommendedName>
</protein>
<dbReference type="SMART" id="SM00387">
    <property type="entry name" value="HATPase_c"/>
    <property type="match status" value="1"/>
</dbReference>
<dbReference type="PROSITE" id="PS50110">
    <property type="entry name" value="RESPONSE_REGULATORY"/>
    <property type="match status" value="1"/>
</dbReference>
<keyword evidence="6" id="KW-1185">Reference proteome</keyword>
<evidence type="ECO:0000259" key="4">
    <source>
        <dbReference type="PROSITE" id="PS50110"/>
    </source>
</evidence>
<evidence type="ECO:0000256" key="3">
    <source>
        <dbReference type="PROSITE-ProRule" id="PRU00169"/>
    </source>
</evidence>
<keyword evidence="2" id="KW-0902">Two-component regulatory system</keyword>
<gene>
    <name evidence="5" type="ORF">GCM10023144_14110</name>
</gene>
<comment type="caution">
    <text evidence="5">The sequence shown here is derived from an EMBL/GenBank/DDBJ whole genome shotgun (WGS) entry which is preliminary data.</text>
</comment>
<dbReference type="Gene3D" id="3.40.50.2300">
    <property type="match status" value="1"/>
</dbReference>
<proteinExistence type="predicted"/>
<dbReference type="InterPro" id="IPR011006">
    <property type="entry name" value="CheY-like_superfamily"/>
</dbReference>
<dbReference type="Proteomes" id="UP001501671">
    <property type="component" value="Unassembled WGS sequence"/>
</dbReference>
<dbReference type="PANTHER" id="PTHR45339:SF1">
    <property type="entry name" value="HYBRID SIGNAL TRANSDUCTION HISTIDINE KINASE J"/>
    <property type="match status" value="1"/>
</dbReference>
<sequence length="280" mass="29833">MSLMPEPGYLYAFLCEMADKGRLFAQRRNDAFACRVASDLPVAVLADFHYLRQVIFTLLGNAAKFTRDGSILFEVSKIADEAGGARLLFAVTDSGTGCSPGLAAVRQLLRGMGSALKLEPAAGGGSRSSFELVLPRVDENTLDAAFAESLPSCVDGAGRRILLVDDDSADLAWLGELLAGYGFEVMSVPGGREALQALRTGRFDLLLCDQAMPGMDGWKLLRQARAGWPDLPVVLYSAAPLRRPPGAEGLDFDAALLRPAAGDDLLACIDACARPWPGLK</sequence>
<dbReference type="InterPro" id="IPR003594">
    <property type="entry name" value="HATPase_dom"/>
</dbReference>
<dbReference type="InterPro" id="IPR001789">
    <property type="entry name" value="Sig_transdc_resp-reg_receiver"/>
</dbReference>
<evidence type="ECO:0000313" key="6">
    <source>
        <dbReference type="Proteomes" id="UP001501671"/>
    </source>
</evidence>
<dbReference type="PANTHER" id="PTHR45339">
    <property type="entry name" value="HYBRID SIGNAL TRANSDUCTION HISTIDINE KINASE J"/>
    <property type="match status" value="1"/>
</dbReference>